<keyword evidence="1" id="KW-0812">Transmembrane</keyword>
<feature type="transmembrane region" description="Helical" evidence="1">
    <location>
        <begin position="9"/>
        <end position="27"/>
    </location>
</feature>
<proteinExistence type="predicted"/>
<keyword evidence="1" id="KW-1133">Transmembrane helix</keyword>
<reference evidence="2" key="2">
    <citation type="journal article" date="2017" name="Nat. Commun.">
        <title>Single-virus genomics reveals hidden cosmopolitan and abundant viruses.</title>
        <authorList>
            <person name="Martinez-Hernandez F."/>
            <person name="Fornas O."/>
            <person name="Lluesma Gomez M."/>
            <person name="Bolduc B."/>
            <person name="de la Cruz Pena M.J."/>
            <person name="Martinez J.M."/>
            <person name="Anton J."/>
            <person name="Gasol J.M."/>
            <person name="Rosselli R."/>
            <person name="Rodriguez-Valera F."/>
            <person name="Sullivan M.B."/>
            <person name="Acinas S.G."/>
            <person name="Martinez-Garcia M."/>
        </authorList>
    </citation>
    <scope>NUCLEOTIDE SEQUENCE</scope>
</reference>
<evidence type="ECO:0000256" key="1">
    <source>
        <dbReference type="SAM" id="Phobius"/>
    </source>
</evidence>
<sequence>MSFKIEVKTILPYVVLIATIGMTWGMWSERLNAVEKKADSVAEMQQDIAIIKSKILDMDDRVAWIEEFLIKTSDF</sequence>
<dbReference type="EMBL" id="KY052838">
    <property type="protein sequence ID" value="ASF00478.1"/>
    <property type="molecule type" value="Genomic_DNA"/>
</dbReference>
<reference evidence="2" key="1">
    <citation type="submission" date="2016-10" db="EMBL/GenBank/DDBJ databases">
        <authorList>
            <person name="Varghese N."/>
        </authorList>
    </citation>
    <scope>NUCLEOTIDE SEQUENCE</scope>
</reference>
<dbReference type="EMBL" id="KY052838">
    <property type="protein sequence ID" value="ASF00501.1"/>
    <property type="molecule type" value="Genomic_DNA"/>
</dbReference>
<protein>
    <submittedName>
        <fullName evidence="2">Uncharacterized protein</fullName>
    </submittedName>
</protein>
<accession>A0A218MMJ0</accession>
<organism evidence="2">
    <name type="scientific">uncultured virus</name>
    <dbReference type="NCBI Taxonomy" id="340016"/>
    <lineage>
        <taxon>Viruses</taxon>
        <taxon>environmental samples</taxon>
    </lineage>
</organism>
<keyword evidence="1" id="KW-0472">Membrane</keyword>
<evidence type="ECO:0000313" key="2">
    <source>
        <dbReference type="EMBL" id="ASF00478.1"/>
    </source>
</evidence>
<name>A0A218MMJ0_9VIRU</name>